<dbReference type="OrthoDB" id="10248436at2759"/>
<evidence type="ECO:0000313" key="2">
    <source>
        <dbReference type="EMBL" id="TNJ30491.1"/>
    </source>
</evidence>
<dbReference type="AlphaFoldDB" id="A0A4Z1TD85"/>
<dbReference type="Proteomes" id="UP000315496">
    <property type="component" value="Chromosome 1"/>
</dbReference>
<dbReference type="InterPro" id="IPR010750">
    <property type="entry name" value="SGF29_tudor-like_dom"/>
</dbReference>
<evidence type="ECO:0000259" key="1">
    <source>
        <dbReference type="PROSITE" id="PS51518"/>
    </source>
</evidence>
<protein>
    <submittedName>
        <fullName evidence="2">SGF29 tudor-like domain-containing protein</fullName>
    </submittedName>
</protein>
<dbReference type="Pfam" id="PF07039">
    <property type="entry name" value="SGF29_Tudor"/>
    <property type="match status" value="1"/>
</dbReference>
<dbReference type="VEuPathDB" id="GiardiaDB:GMRT_12698"/>
<dbReference type="Gene3D" id="2.30.30.140">
    <property type="match status" value="2"/>
</dbReference>
<gene>
    <name evidence="2" type="ORF">GMRT_12698</name>
</gene>
<comment type="caution">
    <text evidence="2">The sequence shown here is derived from an EMBL/GenBank/DDBJ whole genome shotgun (WGS) entry which is preliminary data.</text>
</comment>
<sequence length="119" mass="13574">MNWILASVIRKNTEEQTYLVEDIVEESPGQRRVSYTVPANRVAHFPQHGVSYKVGDRVLAVWYETSTQNWTSILYPATILEAYPSTEIPDSVVVKVRYDGDPKVSYINALWVIKAPECD</sequence>
<keyword evidence="3" id="KW-1185">Reference proteome</keyword>
<organism evidence="2 3">
    <name type="scientific">Giardia muris</name>
    <dbReference type="NCBI Taxonomy" id="5742"/>
    <lineage>
        <taxon>Eukaryota</taxon>
        <taxon>Metamonada</taxon>
        <taxon>Diplomonadida</taxon>
        <taxon>Hexamitidae</taxon>
        <taxon>Giardiinae</taxon>
        <taxon>Giardia</taxon>
    </lineage>
</organism>
<dbReference type="EMBL" id="VDLU01000001">
    <property type="protein sequence ID" value="TNJ30491.1"/>
    <property type="molecule type" value="Genomic_DNA"/>
</dbReference>
<accession>A0A4Z1TD85</accession>
<proteinExistence type="predicted"/>
<evidence type="ECO:0000313" key="3">
    <source>
        <dbReference type="Proteomes" id="UP000315496"/>
    </source>
</evidence>
<reference evidence="2 3" key="1">
    <citation type="submission" date="2019-05" db="EMBL/GenBank/DDBJ databases">
        <title>The compact genome of Giardia muris reveals important steps in the evolution of intestinal protozoan parasites.</title>
        <authorList>
            <person name="Xu F."/>
            <person name="Jimenez-Gonzalez A."/>
            <person name="Einarsson E."/>
            <person name="Astvaldsson A."/>
            <person name="Peirasmaki D."/>
            <person name="Eckmann L."/>
            <person name="Andersson J.O."/>
            <person name="Svard S.G."/>
            <person name="Jerlstrom-Hultqvist J."/>
        </authorList>
    </citation>
    <scope>NUCLEOTIDE SEQUENCE [LARGE SCALE GENOMIC DNA]</scope>
    <source>
        <strain evidence="2 3">Roberts-Thomson</strain>
    </source>
</reference>
<name>A0A4Z1TD85_GIAMU</name>
<dbReference type="PROSITE" id="PS51518">
    <property type="entry name" value="SGF29_C"/>
    <property type="match status" value="1"/>
</dbReference>
<feature type="domain" description="SGF29 C-terminal" evidence="1">
    <location>
        <begin position="1"/>
        <end position="119"/>
    </location>
</feature>